<proteinExistence type="predicted"/>
<dbReference type="Pfam" id="PF06367">
    <property type="entry name" value="Drf_FH3"/>
    <property type="match status" value="1"/>
</dbReference>
<sequence>MGSSSITSNSQPKRQARNNEPLSLREAHQCFLKGAIGIPTCPINLATLRTRLPDLGSWSLPHICKEAVTNSGGTTTPEGTSGNYSSNITATADAFYQPTTVPGSLHTVVPANGTAVTVQPTAQQHYHQTNLHKHYKAHKKMPAFRGRRGWCGCLQDDEPPEICVVEGVFSLQTLTPTQPMPAIDELDSKFAELVEELDLTAPNKAAMMSLPPQKKWQIYCSRKSPLDSGPNGTPLQTVPPSPEHYIERLKDMAVQLKACAPDESPTHEYGPKIESQTALFDALKTALRTSAHSFVIRFIELQGLPALLELLQALDIRVANSPLHTSLIGCIKALMNNSTGRSHVLAHPTGIDTIARSLAADNIKTKIAALEILGAVCLVPGGHKKVLNAMLNYQEYAAERARFQGIVNDLDRSTGAYRDDVNLKTAIMSFINAVLNYGPGQENLEFRLHLRYEFLMLGIQPVIDKLRKHENDTLNRHLDFFEMVRNEDEKELARKFDHEHVDTKSASAMFDLIRRKLSHSPAYPHLLSLLQHMLLLPPPTTGPNAQHWLLFDRVVQQLVLQHEERPASDCLDPDAPGADKRSETGSVASASLKLQDPDVAPLAIDVRKVVKLLVKEEELVAARTRAEDLERENAEIVARLAKKEQDLDHRTQEKEDLETALARMRERLEKESANHSQAVQRALNAEMRAEDLQHRIVSEQQERLRLERLVTEGSIPDDQKVAGLQGANCNGQATSPPPPPPPACKLPPPPPPPMMMPAAPPPPPAPGGLPKVAPAGGPQAPAAPKAPEAPKKNVPQPANPLKSFNWSKLPDSKLQGTVWSELDDTKWYNSIELESIDKLFSAYQKNGVANDGSIEDLRLIGKNKAKILSVIDGRRAQNCTILLSKLKMTDEEISKAILSMDSNEQLPIDMVEQLLKFTPSAEERALLDEHSEDIDSLARADRFLYEISKIPHYEQRLRSLHYKKRFQVTVNDLAPRIASVMEASREVARSRKLRKLLELVLALGNYMNRGARGNASGFRLASLNRLADTKSSAAKGTTLLHYLVQIIEKKFKDILTLEEDLPHVKEASKVSLGEMDKDITMLRAGLAEVNREIEFHRSSGASQPGDRFLPVMREFHAQASVRFAELEDQFQDMKTRFDRAVRLFGEDGSVVQPEEFFGIFDGFLSALMEAKQDNENFRRRQEEEEKRAKQEAELKKRTIERKSKEGLLNSVAGKLGLKSKHSNGTNGGPVPGADPNNKGEFDDLISALRTGDVFGEDMAKFKRSRKTRLGPNGTNNTSPPRSRNSIGREDSRERTGVANNRRQ</sequence>
<feature type="region of interest" description="Disordered" evidence="2">
    <location>
        <begin position="1175"/>
        <end position="1241"/>
    </location>
</feature>
<evidence type="ECO:0000259" key="3">
    <source>
        <dbReference type="PROSITE" id="PS51231"/>
    </source>
</evidence>
<dbReference type="Gene3D" id="1.25.10.10">
    <property type="entry name" value="Leucine-rich Repeat Variant"/>
    <property type="match status" value="1"/>
</dbReference>
<dbReference type="VEuPathDB" id="VectorBase:ACON2_042037"/>
<evidence type="ECO:0000256" key="1">
    <source>
        <dbReference type="SAM" id="Coils"/>
    </source>
</evidence>
<feature type="compositionally biased region" description="Low complexity" evidence="2">
    <location>
        <begin position="768"/>
        <end position="786"/>
    </location>
</feature>
<dbReference type="InterPro" id="IPR014767">
    <property type="entry name" value="DAD_dom"/>
</dbReference>
<feature type="compositionally biased region" description="Basic and acidic residues" evidence="2">
    <location>
        <begin position="1286"/>
        <end position="1295"/>
    </location>
</feature>
<dbReference type="InterPro" id="IPR010472">
    <property type="entry name" value="FH3_dom"/>
</dbReference>
<evidence type="ECO:0000313" key="6">
    <source>
        <dbReference type="EnsemblMetazoa" id="ACOM035812-PA.1"/>
    </source>
</evidence>
<feature type="region of interest" description="Disordered" evidence="2">
    <location>
        <begin position="1258"/>
        <end position="1303"/>
    </location>
</feature>
<dbReference type="InterPro" id="IPR042201">
    <property type="entry name" value="FH2_Formin_sf"/>
</dbReference>
<dbReference type="PROSITE" id="PS51231">
    <property type="entry name" value="DAD"/>
    <property type="match status" value="1"/>
</dbReference>
<feature type="compositionally biased region" description="Pro residues" evidence="2">
    <location>
        <begin position="735"/>
        <end position="767"/>
    </location>
</feature>
<feature type="coiled-coil region" evidence="1">
    <location>
        <begin position="612"/>
        <end position="709"/>
    </location>
</feature>
<feature type="region of interest" description="Disordered" evidence="2">
    <location>
        <begin position="1"/>
        <end position="20"/>
    </location>
</feature>
<evidence type="ECO:0000259" key="4">
    <source>
        <dbReference type="PROSITE" id="PS51232"/>
    </source>
</evidence>
<dbReference type="PANTHER" id="PTHR45725:SF1">
    <property type="entry name" value="DISHEVELLED ASSOCIATED ACTIVATOR OF MORPHOGENESIS, ISOFORM D"/>
    <property type="match status" value="1"/>
</dbReference>
<name>A0A8W7PQA3_ANOCL</name>
<keyword evidence="1" id="KW-0175">Coiled coil</keyword>
<dbReference type="Gene3D" id="1.10.238.150">
    <property type="entry name" value="Formin, FH3 diaphanous domain"/>
    <property type="match status" value="1"/>
</dbReference>
<feature type="region of interest" description="Disordered" evidence="2">
    <location>
        <begin position="716"/>
        <end position="806"/>
    </location>
</feature>
<feature type="domain" description="GBD/FH3" evidence="4">
    <location>
        <begin position="178"/>
        <end position="566"/>
    </location>
</feature>
<dbReference type="InterPro" id="IPR010473">
    <property type="entry name" value="GTPase-bd"/>
</dbReference>
<accession>A0A8W7PQA3</accession>
<organism evidence="6">
    <name type="scientific">Anopheles coluzzii</name>
    <name type="common">African malaria mosquito</name>
    <dbReference type="NCBI Taxonomy" id="1518534"/>
    <lineage>
        <taxon>Eukaryota</taxon>
        <taxon>Metazoa</taxon>
        <taxon>Ecdysozoa</taxon>
        <taxon>Arthropoda</taxon>
        <taxon>Hexapoda</taxon>
        <taxon>Insecta</taxon>
        <taxon>Pterygota</taxon>
        <taxon>Neoptera</taxon>
        <taxon>Endopterygota</taxon>
        <taxon>Diptera</taxon>
        <taxon>Nematocera</taxon>
        <taxon>Culicoidea</taxon>
        <taxon>Culicidae</taxon>
        <taxon>Anophelinae</taxon>
        <taxon>Anopheles</taxon>
    </lineage>
</organism>
<protein>
    <recommendedName>
        <fullName evidence="7">FH2 domain-containing protein</fullName>
    </recommendedName>
</protein>
<dbReference type="FunFam" id="1.25.10.10:FF:000800">
    <property type="entry name" value="Disheveled-associated activator of morphogenesis"/>
    <property type="match status" value="1"/>
</dbReference>
<dbReference type="SMART" id="SM01139">
    <property type="entry name" value="Drf_FH3"/>
    <property type="match status" value="1"/>
</dbReference>
<dbReference type="SUPFAM" id="SSF48371">
    <property type="entry name" value="ARM repeat"/>
    <property type="match status" value="1"/>
</dbReference>
<dbReference type="InterPro" id="IPR051425">
    <property type="entry name" value="Formin_Homology"/>
</dbReference>
<dbReference type="SUPFAM" id="SSF101447">
    <property type="entry name" value="Formin homology 2 domain (FH2 domain)"/>
    <property type="match status" value="1"/>
</dbReference>
<dbReference type="FunFam" id="1.20.58.2220:FF:000009">
    <property type="entry name" value="Disheveled-associated activator of morphogenesis"/>
    <property type="match status" value="1"/>
</dbReference>
<dbReference type="Gene3D" id="1.20.58.2220">
    <property type="entry name" value="Formin, FH2 domain"/>
    <property type="match status" value="1"/>
</dbReference>
<feature type="compositionally biased region" description="Polar residues" evidence="2">
    <location>
        <begin position="1272"/>
        <end position="1285"/>
    </location>
</feature>
<dbReference type="PROSITE" id="PS51232">
    <property type="entry name" value="GBD_FH3"/>
    <property type="match status" value="1"/>
</dbReference>
<dbReference type="InterPro" id="IPR014768">
    <property type="entry name" value="GBD/FH3_dom"/>
</dbReference>
<dbReference type="InterPro" id="IPR016024">
    <property type="entry name" value="ARM-type_fold"/>
</dbReference>
<dbReference type="EnsemblMetazoa" id="ACOM035812-RA">
    <property type="protein sequence ID" value="ACOM035812-PA.1"/>
    <property type="gene ID" value="ACOM035812"/>
</dbReference>
<evidence type="ECO:0008006" key="7">
    <source>
        <dbReference type="Google" id="ProtNLM"/>
    </source>
</evidence>
<dbReference type="GO" id="GO:0030036">
    <property type="term" value="P:actin cytoskeleton organization"/>
    <property type="evidence" value="ECO:0007669"/>
    <property type="project" value="InterPro"/>
</dbReference>
<dbReference type="SMART" id="SM00498">
    <property type="entry name" value="FH2"/>
    <property type="match status" value="1"/>
</dbReference>
<dbReference type="GO" id="GO:0030838">
    <property type="term" value="P:positive regulation of actin filament polymerization"/>
    <property type="evidence" value="ECO:0007669"/>
    <property type="project" value="TreeGrafter"/>
</dbReference>
<feature type="domain" description="DAD" evidence="3">
    <location>
        <begin position="1234"/>
        <end position="1266"/>
    </location>
</feature>
<dbReference type="Proteomes" id="UP000075882">
    <property type="component" value="Unassembled WGS sequence"/>
</dbReference>
<dbReference type="InterPro" id="IPR015425">
    <property type="entry name" value="FH2_Formin"/>
</dbReference>
<dbReference type="PROSITE" id="PS51444">
    <property type="entry name" value="FH2"/>
    <property type="match status" value="1"/>
</dbReference>
<dbReference type="Pfam" id="PF06371">
    <property type="entry name" value="Drf_GBD"/>
    <property type="match status" value="1"/>
</dbReference>
<dbReference type="InterPro" id="IPR011989">
    <property type="entry name" value="ARM-like"/>
</dbReference>
<evidence type="ECO:0000259" key="5">
    <source>
        <dbReference type="PROSITE" id="PS51444"/>
    </source>
</evidence>
<dbReference type="GO" id="GO:0031267">
    <property type="term" value="F:small GTPase binding"/>
    <property type="evidence" value="ECO:0007669"/>
    <property type="project" value="InterPro"/>
</dbReference>
<feature type="domain" description="FH2" evidence="5">
    <location>
        <begin position="791"/>
        <end position="1193"/>
    </location>
</feature>
<evidence type="ECO:0000256" key="2">
    <source>
        <dbReference type="SAM" id="MobiDB-lite"/>
    </source>
</evidence>
<dbReference type="GO" id="GO:0003779">
    <property type="term" value="F:actin binding"/>
    <property type="evidence" value="ECO:0007669"/>
    <property type="project" value="InterPro"/>
</dbReference>
<dbReference type="SMART" id="SM01140">
    <property type="entry name" value="Drf_GBD"/>
    <property type="match status" value="1"/>
</dbReference>
<feature type="compositionally biased region" description="Basic and acidic residues" evidence="2">
    <location>
        <begin position="1175"/>
        <end position="1205"/>
    </location>
</feature>
<feature type="region of interest" description="Disordered" evidence="2">
    <location>
        <begin position="565"/>
        <end position="589"/>
    </location>
</feature>
<dbReference type="PANTHER" id="PTHR45725">
    <property type="entry name" value="FORMIN HOMOLOGY 2 FAMILY MEMBER"/>
    <property type="match status" value="1"/>
</dbReference>
<dbReference type="Pfam" id="PF02181">
    <property type="entry name" value="FH2"/>
    <property type="match status" value="1"/>
</dbReference>
<reference evidence="6" key="1">
    <citation type="submission" date="2022-08" db="UniProtKB">
        <authorList>
            <consortium name="EnsemblMetazoa"/>
        </authorList>
    </citation>
    <scope>IDENTIFICATION</scope>
</reference>